<dbReference type="Pfam" id="PF00561">
    <property type="entry name" value="Abhydrolase_1"/>
    <property type="match status" value="1"/>
</dbReference>
<evidence type="ECO:0000256" key="1">
    <source>
        <dbReference type="ARBA" id="ARBA00006886"/>
    </source>
</evidence>
<dbReference type="Proteomes" id="UP001213000">
    <property type="component" value="Unassembled WGS sequence"/>
</dbReference>
<dbReference type="PANTHER" id="PTHR32268">
    <property type="entry name" value="HOMOSERINE O-ACETYLTRANSFERASE"/>
    <property type="match status" value="1"/>
</dbReference>
<accession>A0AAD5YS95</accession>
<feature type="active site" evidence="2">
    <location>
        <position position="288"/>
    </location>
</feature>
<dbReference type="InterPro" id="IPR000073">
    <property type="entry name" value="AB_hydrolase_1"/>
</dbReference>
<evidence type="ECO:0000313" key="4">
    <source>
        <dbReference type="EMBL" id="KAJ3571041.1"/>
    </source>
</evidence>
<sequence length="343" mass="38769">MAAFDFSAINTRYYHHGRLHVEGGVLPDAVTAYRTYGDSKNPCVVLPTYYGGRLDHQQPFVGPSKVQSIFDPEKYFIVTLALFSNGESSSPSNTAAPYNGPYFPRISYEDNIRAQHAVLQHLGIHKVHTAVGFSMGGQQAYYWAVMYPDLVEKYIVICGSARTSQHNKCFIDGPKSALLASCDFHDGHYTTPAQRGIRAFARAYCPWAYGQTFFREKKYLMDSLYPDLDTFVRENWEAWMLAWDANDLITLFHTWETGDVSQVRDDGDLAKCLSSITAKGLIMPSKTDLYFTPEDSEYEVSCMPNTARLVVIPTVWGHMAGIGPNPDDFQFLKREIQKFLDEP</sequence>
<keyword evidence="5" id="KW-1185">Reference proteome</keyword>
<organism evidence="4 5">
    <name type="scientific">Leucocoprinus birnbaumii</name>
    <dbReference type="NCBI Taxonomy" id="56174"/>
    <lineage>
        <taxon>Eukaryota</taxon>
        <taxon>Fungi</taxon>
        <taxon>Dikarya</taxon>
        <taxon>Basidiomycota</taxon>
        <taxon>Agaricomycotina</taxon>
        <taxon>Agaricomycetes</taxon>
        <taxon>Agaricomycetidae</taxon>
        <taxon>Agaricales</taxon>
        <taxon>Agaricineae</taxon>
        <taxon>Agaricaceae</taxon>
        <taxon>Leucocoprinus</taxon>
    </lineage>
</organism>
<comment type="similarity">
    <text evidence="1">Belongs to the AB hydrolase superfamily. MetX family.</text>
</comment>
<protein>
    <recommendedName>
        <fullName evidence="3">AB hydrolase-1 domain-containing protein</fullName>
    </recommendedName>
</protein>
<comment type="caution">
    <text evidence="4">The sequence shown here is derived from an EMBL/GenBank/DDBJ whole genome shotgun (WGS) entry which is preliminary data.</text>
</comment>
<gene>
    <name evidence="4" type="ORF">NP233_g4011</name>
</gene>
<dbReference type="SUPFAM" id="SSF53474">
    <property type="entry name" value="alpha/beta-Hydrolases"/>
    <property type="match status" value="1"/>
</dbReference>
<proteinExistence type="inferred from homology"/>
<feature type="active site" evidence="2">
    <location>
        <position position="318"/>
    </location>
</feature>
<dbReference type="InterPro" id="IPR008220">
    <property type="entry name" value="HAT_MetX-like"/>
</dbReference>
<feature type="active site" description="Nucleophile" evidence="2">
    <location>
        <position position="134"/>
    </location>
</feature>
<dbReference type="PANTHER" id="PTHR32268:SF15">
    <property type="entry name" value="HOMOSERINE ACETYLTRANSFERASE FAMILY PROTEIN (AFU_ORTHOLOGUE AFUA_1G15350)"/>
    <property type="match status" value="1"/>
</dbReference>
<reference evidence="4" key="1">
    <citation type="submission" date="2022-07" db="EMBL/GenBank/DDBJ databases">
        <title>Genome Sequence of Leucocoprinus birnbaumii.</title>
        <authorList>
            <person name="Buettner E."/>
        </authorList>
    </citation>
    <scope>NUCLEOTIDE SEQUENCE</scope>
    <source>
        <strain evidence="4">VT141</strain>
    </source>
</reference>
<dbReference type="EMBL" id="JANIEX010000205">
    <property type="protein sequence ID" value="KAJ3571041.1"/>
    <property type="molecule type" value="Genomic_DNA"/>
</dbReference>
<feature type="domain" description="AB hydrolase-1" evidence="3">
    <location>
        <begin position="74"/>
        <end position="167"/>
    </location>
</feature>
<dbReference type="AlphaFoldDB" id="A0AAD5YS95"/>
<dbReference type="GO" id="GO:0016747">
    <property type="term" value="F:acyltransferase activity, transferring groups other than amino-acyl groups"/>
    <property type="evidence" value="ECO:0007669"/>
    <property type="project" value="InterPro"/>
</dbReference>
<evidence type="ECO:0000313" key="5">
    <source>
        <dbReference type="Proteomes" id="UP001213000"/>
    </source>
</evidence>
<dbReference type="PIRSF" id="PIRSF000443">
    <property type="entry name" value="Homoser_Ac_trans"/>
    <property type="match status" value="1"/>
</dbReference>
<name>A0AAD5YS95_9AGAR</name>
<evidence type="ECO:0000256" key="2">
    <source>
        <dbReference type="PIRSR" id="PIRSR000443-1"/>
    </source>
</evidence>
<evidence type="ECO:0000259" key="3">
    <source>
        <dbReference type="Pfam" id="PF00561"/>
    </source>
</evidence>
<dbReference type="Gene3D" id="3.40.50.1820">
    <property type="entry name" value="alpha/beta hydrolase"/>
    <property type="match status" value="1"/>
</dbReference>
<dbReference type="InterPro" id="IPR029058">
    <property type="entry name" value="AB_hydrolase_fold"/>
</dbReference>